<dbReference type="GO" id="GO:0032784">
    <property type="term" value="P:regulation of DNA-templated transcription elongation"/>
    <property type="evidence" value="ECO:0007669"/>
    <property type="project" value="InterPro"/>
</dbReference>
<dbReference type="Proteomes" id="UP000427716">
    <property type="component" value="Chromosome"/>
</dbReference>
<dbReference type="InterPro" id="IPR029462">
    <property type="entry name" value="Rnk_N"/>
</dbReference>
<dbReference type="GO" id="GO:0003677">
    <property type="term" value="F:DNA binding"/>
    <property type="evidence" value="ECO:0007669"/>
    <property type="project" value="InterPro"/>
</dbReference>
<keyword evidence="4" id="KW-1185">Reference proteome</keyword>
<evidence type="ECO:0000313" key="3">
    <source>
        <dbReference type="EMBL" id="QGT78135.1"/>
    </source>
</evidence>
<dbReference type="InterPro" id="IPR036953">
    <property type="entry name" value="GreA/GreB_C_sf"/>
</dbReference>
<organism evidence="3 4">
    <name type="scientific">Guyparkeria halophila</name>
    <dbReference type="NCBI Taxonomy" id="47960"/>
    <lineage>
        <taxon>Bacteria</taxon>
        <taxon>Pseudomonadati</taxon>
        <taxon>Pseudomonadota</taxon>
        <taxon>Gammaproteobacteria</taxon>
        <taxon>Chromatiales</taxon>
        <taxon>Thioalkalibacteraceae</taxon>
        <taxon>Guyparkeria</taxon>
    </lineage>
</organism>
<dbReference type="Gene3D" id="1.10.286.20">
    <property type="match status" value="1"/>
</dbReference>
<dbReference type="NCBIfam" id="NF004396">
    <property type="entry name" value="PRK05753.1"/>
    <property type="match status" value="1"/>
</dbReference>
<dbReference type="AlphaFoldDB" id="A0A6I6D1L4"/>
<feature type="domain" description="Transcription elongation factor GreA/GreB C-terminal" evidence="1">
    <location>
        <begin position="50"/>
        <end position="124"/>
    </location>
</feature>
<gene>
    <name evidence="3" type="ORF">GM160_04050</name>
</gene>
<dbReference type="GO" id="GO:0070063">
    <property type="term" value="F:RNA polymerase binding"/>
    <property type="evidence" value="ECO:0007669"/>
    <property type="project" value="InterPro"/>
</dbReference>
<dbReference type="EMBL" id="CP046415">
    <property type="protein sequence ID" value="QGT78135.1"/>
    <property type="molecule type" value="Genomic_DNA"/>
</dbReference>
<evidence type="ECO:0000313" key="4">
    <source>
        <dbReference type="Proteomes" id="UP000427716"/>
    </source>
</evidence>
<name>A0A6I6D1L4_9GAMM</name>
<evidence type="ECO:0000259" key="2">
    <source>
        <dbReference type="Pfam" id="PF14760"/>
    </source>
</evidence>
<accession>A0A6I6D1L4</accession>
<evidence type="ECO:0000259" key="1">
    <source>
        <dbReference type="Pfam" id="PF01272"/>
    </source>
</evidence>
<dbReference type="FunFam" id="3.10.50.30:FF:000002">
    <property type="entry name" value="Regulator of nucleoside diphosphate kinase"/>
    <property type="match status" value="1"/>
</dbReference>
<sequence length="136" mass="15151">MDKPRIVITELDLERLEKLLDQTPADAFPGKADLARELDRADVVDPHEIPPDTVTMNSTVRFRVTSSDEEFRLTLVYPRDVAPEGGTISILAPIGSALIGLSEGDEMEWPRPGGGTLQVRIEEVLFQPERAGEYHR</sequence>
<dbReference type="Gene3D" id="3.10.50.30">
    <property type="entry name" value="Transcription elongation factor, GreA/GreB, C-terminal domain"/>
    <property type="match status" value="1"/>
</dbReference>
<protein>
    <submittedName>
        <fullName evidence="3">Nucleoside diphosphate kinase regulator</fullName>
    </submittedName>
</protein>
<dbReference type="Pfam" id="PF01272">
    <property type="entry name" value="GreA_GreB"/>
    <property type="match status" value="1"/>
</dbReference>
<dbReference type="RefSeq" id="WP_136865910.1">
    <property type="nucleotide sequence ID" value="NZ_CP046415.1"/>
</dbReference>
<dbReference type="GO" id="GO:0016301">
    <property type="term" value="F:kinase activity"/>
    <property type="evidence" value="ECO:0007669"/>
    <property type="project" value="UniProtKB-KW"/>
</dbReference>
<feature type="domain" description="Regulator of nucleoside diphosphate kinase N-terminal" evidence="2">
    <location>
        <begin position="4"/>
        <end position="44"/>
    </location>
</feature>
<dbReference type="Pfam" id="PF14760">
    <property type="entry name" value="Rnk_N"/>
    <property type="match status" value="1"/>
</dbReference>
<keyword evidence="3" id="KW-0808">Transferase</keyword>
<proteinExistence type="predicted"/>
<dbReference type="InterPro" id="IPR023459">
    <property type="entry name" value="Tscrpt_elong_fac_GreA/B_fam"/>
</dbReference>
<reference evidence="3 4" key="1">
    <citation type="submission" date="2019-11" db="EMBL/GenBank/DDBJ databases">
        <authorList>
            <person name="Zhang J."/>
            <person name="Sun C."/>
        </authorList>
    </citation>
    <scope>NUCLEOTIDE SEQUENCE [LARGE SCALE GENOMIC DNA]</scope>
    <source>
        <strain evidence="4">sp2</strain>
    </source>
</reference>
<dbReference type="SUPFAM" id="SSF54534">
    <property type="entry name" value="FKBP-like"/>
    <property type="match status" value="1"/>
</dbReference>
<keyword evidence="3" id="KW-0418">Kinase</keyword>
<dbReference type="PANTHER" id="PTHR30437">
    <property type="entry name" value="TRANSCRIPTION ELONGATION FACTOR GREA"/>
    <property type="match status" value="1"/>
</dbReference>
<dbReference type="GO" id="GO:0006354">
    <property type="term" value="P:DNA-templated transcription elongation"/>
    <property type="evidence" value="ECO:0007669"/>
    <property type="project" value="TreeGrafter"/>
</dbReference>
<dbReference type="InterPro" id="IPR001437">
    <property type="entry name" value="Tscrpt_elong_fac_GreA/B_C"/>
</dbReference>
<dbReference type="KEGG" id="ghl:GM160_04050"/>
<dbReference type="PANTHER" id="PTHR30437:SF5">
    <property type="entry name" value="REGULATOR OF NUCLEOSIDE DIPHOSPHATE KINASE"/>
    <property type="match status" value="1"/>
</dbReference>